<dbReference type="GO" id="GO:0016829">
    <property type="term" value="F:lyase activity"/>
    <property type="evidence" value="ECO:0007669"/>
    <property type="project" value="UniProtKB-KW"/>
</dbReference>
<sequence length="672" mass="76308">MRRTPLLFLVKKIPGALYRAIAAQVRSRTIRRRPVTIAAANFEDFTPKCRCLPEEDGRERSRYLTLLKAWGADAYPVAEADRIVDHVFNLLGSGDRSLGERIAWNVDFKTGYGWENDYFGRIRLLDPDSPADVKVVWELSRFQHLFTLGKAYWLTGAAKYALEFRRQIEDWAEQNPVELSVNWTCAMEAAIRAVNWIAGYAFFKDAPALDGVFWSRFHQLLYLHGRFIMAHLENRSRYNNNHYLADLAGLIWLGIYFGDHYVCGERAGNNPKVWLTFAVRELERQLFIQVNPDGTDYETATAYHRLVTEILLLTAILCRKNGIEFSEAFMKRLRRMAGFLMRLTKPDGTIPGVGDADDGRLLILTHYSGWNRWDCRDLLAIAGEFFDDDRLRFYGAGHREAALWAAGSWRQPFIQPLPLGSQAFRQGGYYLLRNERVYCLIRCGELSCRGEGGHSHNDQLSLVLNVQGTDLIVDPGLYVYSADYRMRNLFRSTGVHNTLCVAGCEQNRFDPGELFAMEEESHGECLAFRSDYFCGQHRGYRSSAGLIHRRSVHLTRDGITLDDQLFGKPGRGNWHLNFTLAPGVSARVEGSEIELARDGVAVRIGGGMNAAAAVGQGWLATSYGAIVPTRRLTVRSLSPEQYRLTLRFTLARRARESCACERELLARRGELG</sequence>
<evidence type="ECO:0000256" key="3">
    <source>
        <dbReference type="ARBA" id="ARBA00022764"/>
    </source>
</evidence>
<evidence type="ECO:0000256" key="4">
    <source>
        <dbReference type="ARBA" id="ARBA00023239"/>
    </source>
</evidence>
<evidence type="ECO:0000313" key="7">
    <source>
        <dbReference type="EMBL" id="TCL76752.1"/>
    </source>
</evidence>
<dbReference type="Gene3D" id="1.50.10.100">
    <property type="entry name" value="Chondroitin AC/alginate lyase"/>
    <property type="match status" value="1"/>
</dbReference>
<comment type="caution">
    <text evidence="7">The sequence shown here is derived from an EMBL/GenBank/DDBJ whole genome shotgun (WGS) entry which is preliminary data.</text>
</comment>
<dbReference type="AlphaFoldDB" id="A0A4R1SDN1"/>
<keyword evidence="8" id="KW-1185">Reference proteome</keyword>
<keyword evidence="2" id="KW-0732">Signal</keyword>
<proteinExistence type="predicted"/>
<evidence type="ECO:0000256" key="2">
    <source>
        <dbReference type="ARBA" id="ARBA00022729"/>
    </source>
</evidence>
<feature type="domain" description="Heparinase II/III-like C-terminal" evidence="5">
    <location>
        <begin position="420"/>
        <end position="625"/>
    </location>
</feature>
<dbReference type="GO" id="GO:0042597">
    <property type="term" value="C:periplasmic space"/>
    <property type="evidence" value="ECO:0007669"/>
    <property type="project" value="UniProtKB-SubCell"/>
</dbReference>
<accession>A0A4R1SDN1</accession>
<name>A0A4R1SDN1_HYDET</name>
<evidence type="ECO:0000256" key="1">
    <source>
        <dbReference type="ARBA" id="ARBA00004418"/>
    </source>
</evidence>
<evidence type="ECO:0000259" key="5">
    <source>
        <dbReference type="Pfam" id="PF07940"/>
    </source>
</evidence>
<dbReference type="Gene3D" id="2.70.98.70">
    <property type="match status" value="1"/>
</dbReference>
<gene>
    <name evidence="7" type="ORF">EDC14_100132</name>
</gene>
<dbReference type="EMBL" id="SLUN01000001">
    <property type="protein sequence ID" value="TCL76752.1"/>
    <property type="molecule type" value="Genomic_DNA"/>
</dbReference>
<dbReference type="InterPro" id="IPR012480">
    <property type="entry name" value="Hepar_II_III_C"/>
</dbReference>
<dbReference type="PANTHER" id="PTHR39210:SF1">
    <property type="entry name" value="HEPARIN-SULFATE LYASE"/>
    <property type="match status" value="1"/>
</dbReference>
<dbReference type="Pfam" id="PF07940">
    <property type="entry name" value="Hepar_II_III_C"/>
    <property type="match status" value="1"/>
</dbReference>
<keyword evidence="3" id="KW-0574">Periplasm</keyword>
<comment type="subcellular location">
    <subcellularLocation>
        <location evidence="1">Periplasm</location>
    </subcellularLocation>
</comment>
<evidence type="ECO:0000259" key="6">
    <source>
        <dbReference type="Pfam" id="PF16889"/>
    </source>
</evidence>
<dbReference type="SUPFAM" id="SSF48230">
    <property type="entry name" value="Chondroitin AC/alginate lyase"/>
    <property type="match status" value="1"/>
</dbReference>
<dbReference type="InterPro" id="IPR008929">
    <property type="entry name" value="Chondroitin_lyas"/>
</dbReference>
<dbReference type="PANTHER" id="PTHR39210">
    <property type="entry name" value="HEPARIN-SULFATE LYASE"/>
    <property type="match status" value="1"/>
</dbReference>
<dbReference type="Proteomes" id="UP000295008">
    <property type="component" value="Unassembled WGS sequence"/>
</dbReference>
<feature type="domain" description="Heparin-sulfate lyase N-terminal" evidence="6">
    <location>
        <begin position="99"/>
        <end position="369"/>
    </location>
</feature>
<dbReference type="Pfam" id="PF16889">
    <property type="entry name" value="Hepar_II_III_N"/>
    <property type="match status" value="1"/>
</dbReference>
<organism evidence="7 8">
    <name type="scientific">Hydrogenispora ethanolica</name>
    <dbReference type="NCBI Taxonomy" id="1082276"/>
    <lineage>
        <taxon>Bacteria</taxon>
        <taxon>Bacillati</taxon>
        <taxon>Bacillota</taxon>
        <taxon>Hydrogenispora</taxon>
    </lineage>
</organism>
<dbReference type="InterPro" id="IPR031680">
    <property type="entry name" value="Hepar_II_III_N"/>
</dbReference>
<evidence type="ECO:0000313" key="8">
    <source>
        <dbReference type="Proteomes" id="UP000295008"/>
    </source>
</evidence>
<reference evidence="7 8" key="1">
    <citation type="submission" date="2019-03" db="EMBL/GenBank/DDBJ databases">
        <title>Genomic Encyclopedia of Type Strains, Phase IV (KMG-IV): sequencing the most valuable type-strain genomes for metagenomic binning, comparative biology and taxonomic classification.</title>
        <authorList>
            <person name="Goeker M."/>
        </authorList>
    </citation>
    <scope>NUCLEOTIDE SEQUENCE [LARGE SCALE GENOMIC DNA]</scope>
    <source>
        <strain evidence="7 8">LX-B</strain>
    </source>
</reference>
<protein>
    <submittedName>
        <fullName evidence="7">Heparinase II/III-like protein</fullName>
    </submittedName>
</protein>
<keyword evidence="4" id="KW-0456">Lyase</keyword>